<keyword evidence="2" id="KW-1185">Reference proteome</keyword>
<accession>C6LJX3</accession>
<dbReference type="SUPFAM" id="SSF89447">
    <property type="entry name" value="AbrB/MazE/MraZ-like"/>
    <property type="match status" value="1"/>
</dbReference>
<dbReference type="NCBIfam" id="TIGR01439">
    <property type="entry name" value="lp_hng_hel_AbrB"/>
    <property type="match status" value="1"/>
</dbReference>
<proteinExistence type="predicted"/>
<organism evidence="1 2">
    <name type="scientific">Marvinbryantia formatexigens DSM 14469</name>
    <dbReference type="NCBI Taxonomy" id="478749"/>
    <lineage>
        <taxon>Bacteria</taxon>
        <taxon>Bacillati</taxon>
        <taxon>Bacillota</taxon>
        <taxon>Clostridia</taxon>
        <taxon>Lachnospirales</taxon>
        <taxon>Lachnospiraceae</taxon>
        <taxon>Marvinbryantia</taxon>
    </lineage>
</organism>
<dbReference type="STRING" id="168384.SAMN05660368_03372"/>
<dbReference type="InterPro" id="IPR037914">
    <property type="entry name" value="SpoVT-AbrB_sf"/>
</dbReference>
<dbReference type="GO" id="GO:0003677">
    <property type="term" value="F:DNA binding"/>
    <property type="evidence" value="ECO:0007669"/>
    <property type="project" value="InterPro"/>
</dbReference>
<comment type="caution">
    <text evidence="1">The sequence shown here is derived from an EMBL/GenBank/DDBJ whole genome shotgun (WGS) entry which is preliminary data.</text>
</comment>
<protein>
    <submittedName>
        <fullName evidence="1">Transcriptional regulator, AbrB family</fullName>
    </submittedName>
</protein>
<reference evidence="1" key="1">
    <citation type="submission" date="2009-07" db="EMBL/GenBank/DDBJ databases">
        <authorList>
            <person name="Weinstock G."/>
            <person name="Sodergren E."/>
            <person name="Clifton S."/>
            <person name="Fulton L."/>
            <person name="Fulton B."/>
            <person name="Courtney L."/>
            <person name="Fronick C."/>
            <person name="Harrison M."/>
            <person name="Strong C."/>
            <person name="Farmer C."/>
            <person name="Delahaunty K."/>
            <person name="Markovic C."/>
            <person name="Hall O."/>
            <person name="Minx P."/>
            <person name="Tomlinson C."/>
            <person name="Mitreva M."/>
            <person name="Nelson J."/>
            <person name="Hou S."/>
            <person name="Wollam A."/>
            <person name="Pepin K.H."/>
            <person name="Johnson M."/>
            <person name="Bhonagiri V."/>
            <person name="Nash W.E."/>
            <person name="Warren W."/>
            <person name="Chinwalla A."/>
            <person name="Mardis E.R."/>
            <person name="Wilson R.K."/>
        </authorList>
    </citation>
    <scope>NUCLEOTIDE SEQUENCE [LARGE SCALE GENOMIC DNA]</scope>
    <source>
        <strain evidence="1">DSM 14469</strain>
    </source>
</reference>
<dbReference type="AlphaFoldDB" id="C6LJX3"/>
<evidence type="ECO:0000313" key="2">
    <source>
        <dbReference type="Proteomes" id="UP000005561"/>
    </source>
</evidence>
<name>C6LJX3_9FIRM</name>
<dbReference type="Proteomes" id="UP000005561">
    <property type="component" value="Unassembled WGS sequence"/>
</dbReference>
<dbReference type="eggNOG" id="ENOG50338JH">
    <property type="taxonomic scope" value="Bacteria"/>
</dbReference>
<dbReference type="InterPro" id="IPR007159">
    <property type="entry name" value="SpoVT-AbrB_dom"/>
</dbReference>
<evidence type="ECO:0000313" key="1">
    <source>
        <dbReference type="EMBL" id="EET59051.1"/>
    </source>
</evidence>
<gene>
    <name evidence="1" type="ORF">BRYFOR_08960</name>
</gene>
<dbReference type="Gene3D" id="2.10.260.10">
    <property type="match status" value="1"/>
</dbReference>
<dbReference type="EMBL" id="ACCL02000022">
    <property type="protein sequence ID" value="EET59051.1"/>
    <property type="molecule type" value="Genomic_DNA"/>
</dbReference>
<sequence>MPHNRFQNGSSRKAASFFGRKKVTFMKYADICNMDFQGRIVIPAKIRRFLKLTDGEPLQVELIDQEIHLRKCGSILTDYRRVKSFLTILNNSIRHPVCLCSESQVIAAAGAYFPDGASLPDSLSVYMKKSVEKPTDTGQAVFMPPYREPVSAIFPIHTRHPMFLAVLSKDPLTDTENCCAKLIASMLEHEINEKEGE</sequence>